<protein>
    <submittedName>
        <fullName evidence="8">CD63 antigen-like protein</fullName>
    </submittedName>
</protein>
<feature type="transmembrane region" description="Helical" evidence="5">
    <location>
        <begin position="21"/>
        <end position="45"/>
    </location>
</feature>
<evidence type="ECO:0000313" key="7">
    <source>
        <dbReference type="EMBL" id="RWS01823.1"/>
    </source>
</evidence>
<name>A0A3S3NR40_9ACAR</name>
<dbReference type="EMBL" id="NCKU01005559">
    <property type="protein sequence ID" value="RWS04424.1"/>
    <property type="molecule type" value="Genomic_DNA"/>
</dbReference>
<comment type="caution">
    <text evidence="8">The sequence shown here is derived from an EMBL/GenBank/DDBJ whole genome shotgun (WGS) entry which is preliminary data.</text>
</comment>
<evidence type="ECO:0000313" key="6">
    <source>
        <dbReference type="EMBL" id="RWS01744.1"/>
    </source>
</evidence>
<dbReference type="Gene3D" id="1.10.1450.10">
    <property type="entry name" value="Tetraspanin"/>
    <property type="match status" value="1"/>
</dbReference>
<dbReference type="InterPro" id="IPR018499">
    <property type="entry name" value="Tetraspanin/Peripherin"/>
</dbReference>
<dbReference type="STRING" id="1965070.A0A3S3NR40"/>
<dbReference type="Pfam" id="PF00335">
    <property type="entry name" value="Tetraspanin"/>
    <property type="match status" value="1"/>
</dbReference>
<evidence type="ECO:0000313" key="9">
    <source>
        <dbReference type="Proteomes" id="UP000285301"/>
    </source>
</evidence>
<evidence type="ECO:0000256" key="1">
    <source>
        <dbReference type="ARBA" id="ARBA00004141"/>
    </source>
</evidence>
<dbReference type="PANTHER" id="PTHR19282">
    <property type="entry name" value="TETRASPANIN"/>
    <property type="match status" value="1"/>
</dbReference>
<accession>A0A3S3NR40</accession>
<evidence type="ECO:0000256" key="5">
    <source>
        <dbReference type="SAM" id="Phobius"/>
    </source>
</evidence>
<dbReference type="GO" id="GO:0005886">
    <property type="term" value="C:plasma membrane"/>
    <property type="evidence" value="ECO:0007669"/>
    <property type="project" value="TreeGrafter"/>
</dbReference>
<evidence type="ECO:0000256" key="3">
    <source>
        <dbReference type="ARBA" id="ARBA00022989"/>
    </source>
</evidence>
<feature type="transmembrane region" description="Helical" evidence="5">
    <location>
        <begin position="151"/>
        <end position="177"/>
    </location>
</feature>
<dbReference type="InterPro" id="IPR008952">
    <property type="entry name" value="Tetraspanin_EC2_sf"/>
</dbReference>
<dbReference type="EMBL" id="NCKU01008702">
    <property type="protein sequence ID" value="RWS01744.1"/>
    <property type="molecule type" value="Genomic_DNA"/>
</dbReference>
<dbReference type="EMBL" id="NCKU01008564">
    <property type="protein sequence ID" value="RWS01823.1"/>
    <property type="molecule type" value="Genomic_DNA"/>
</dbReference>
<keyword evidence="4 5" id="KW-0472">Membrane</keyword>
<evidence type="ECO:0000256" key="4">
    <source>
        <dbReference type="ARBA" id="ARBA00023136"/>
    </source>
</evidence>
<dbReference type="PRINTS" id="PR00259">
    <property type="entry name" value="TMFOUR"/>
</dbReference>
<evidence type="ECO:0000256" key="2">
    <source>
        <dbReference type="ARBA" id="ARBA00022692"/>
    </source>
</evidence>
<dbReference type="OrthoDB" id="71600at2759"/>
<sequence>MGIYVLLRSNNIRQILNTPDAGAIIVCIAGFGVFLVSWIGCVGALKESKCLLNSDQIKKAMAEYPKLENDDPKKEAVNVLQWSMKCCGLETGPVDWTTVNLSFARNLPMSCCYDPNDESQYHQCTLTGSPQPFQKPCVKATEETFRAYGGIISGFAMGIAVVQLIASCFACMLANAIL</sequence>
<comment type="subcellular location">
    <subcellularLocation>
        <location evidence="1">Membrane</location>
        <topology evidence="1">Multi-pass membrane protein</topology>
    </subcellularLocation>
</comment>
<dbReference type="PANTHER" id="PTHR19282:SF521">
    <property type="entry name" value="IP01817P-RELATED"/>
    <property type="match status" value="1"/>
</dbReference>
<gene>
    <name evidence="8" type="ORF">B4U79_16413</name>
    <name evidence="7" type="ORF">B4U79_16679</name>
    <name evidence="6" type="ORF">B4U79_16692</name>
</gene>
<dbReference type="SUPFAM" id="SSF48652">
    <property type="entry name" value="Tetraspanin"/>
    <property type="match status" value="1"/>
</dbReference>
<reference evidence="8 9" key="1">
    <citation type="journal article" date="2018" name="Gigascience">
        <title>Genomes of trombidid mites reveal novel predicted allergens and laterally-transferred genes associated with secondary metabolism.</title>
        <authorList>
            <person name="Dong X."/>
            <person name="Chaisiri K."/>
            <person name="Xia D."/>
            <person name="Armstrong S.D."/>
            <person name="Fang Y."/>
            <person name="Donnelly M.J."/>
            <person name="Kadowaki T."/>
            <person name="McGarry J.W."/>
            <person name="Darby A.C."/>
            <person name="Makepeace B.L."/>
        </authorList>
    </citation>
    <scope>NUCLEOTIDE SEQUENCE [LARGE SCALE GENOMIC DNA]</scope>
    <source>
        <strain evidence="8">UoL-WK</strain>
    </source>
</reference>
<proteinExistence type="predicted"/>
<reference evidence="8" key="2">
    <citation type="submission" date="2018-11" db="EMBL/GenBank/DDBJ databases">
        <title>Trombidioid mite genomics.</title>
        <authorList>
            <person name="Dong X."/>
        </authorList>
    </citation>
    <scope>NUCLEOTIDE SEQUENCE</scope>
    <source>
        <strain evidence="8">UoL-WK</strain>
    </source>
</reference>
<keyword evidence="9" id="KW-1185">Reference proteome</keyword>
<dbReference type="Proteomes" id="UP000285301">
    <property type="component" value="Unassembled WGS sequence"/>
</dbReference>
<evidence type="ECO:0000313" key="8">
    <source>
        <dbReference type="EMBL" id="RWS04424.1"/>
    </source>
</evidence>
<organism evidence="8 9">
    <name type="scientific">Dinothrombium tinctorium</name>
    <dbReference type="NCBI Taxonomy" id="1965070"/>
    <lineage>
        <taxon>Eukaryota</taxon>
        <taxon>Metazoa</taxon>
        <taxon>Ecdysozoa</taxon>
        <taxon>Arthropoda</taxon>
        <taxon>Chelicerata</taxon>
        <taxon>Arachnida</taxon>
        <taxon>Acari</taxon>
        <taxon>Acariformes</taxon>
        <taxon>Trombidiformes</taxon>
        <taxon>Prostigmata</taxon>
        <taxon>Anystina</taxon>
        <taxon>Parasitengona</taxon>
        <taxon>Trombidioidea</taxon>
        <taxon>Trombidiidae</taxon>
        <taxon>Dinothrombium</taxon>
    </lineage>
</organism>
<keyword evidence="3 5" id="KW-1133">Transmembrane helix</keyword>
<dbReference type="AlphaFoldDB" id="A0A3S3NR40"/>
<keyword evidence="2 5" id="KW-0812">Transmembrane</keyword>